<evidence type="ECO:0000256" key="2">
    <source>
        <dbReference type="ARBA" id="ARBA00023125"/>
    </source>
</evidence>
<keyword evidence="1" id="KW-0805">Transcription regulation</keyword>
<dbReference type="PANTHER" id="PTHR30055:SF151">
    <property type="entry name" value="TRANSCRIPTIONAL REGULATORY PROTEIN"/>
    <property type="match status" value="1"/>
</dbReference>
<keyword evidence="3" id="KW-0804">Transcription</keyword>
<evidence type="ECO:0000259" key="5">
    <source>
        <dbReference type="Pfam" id="PF02909"/>
    </source>
</evidence>
<name>A0A2I1I4G6_9ACTO</name>
<evidence type="ECO:0000256" key="3">
    <source>
        <dbReference type="ARBA" id="ARBA00023163"/>
    </source>
</evidence>
<evidence type="ECO:0000313" key="7">
    <source>
        <dbReference type="Proteomes" id="UP000234545"/>
    </source>
</evidence>
<dbReference type="GO" id="GO:0045892">
    <property type="term" value="P:negative regulation of DNA-templated transcription"/>
    <property type="evidence" value="ECO:0007669"/>
    <property type="project" value="InterPro"/>
</dbReference>
<dbReference type="OrthoDB" id="3209904at2"/>
<organism evidence="6 7">
    <name type="scientific">Schaalia turicensis</name>
    <dbReference type="NCBI Taxonomy" id="131111"/>
    <lineage>
        <taxon>Bacteria</taxon>
        <taxon>Bacillati</taxon>
        <taxon>Actinomycetota</taxon>
        <taxon>Actinomycetes</taxon>
        <taxon>Actinomycetales</taxon>
        <taxon>Actinomycetaceae</taxon>
        <taxon>Schaalia</taxon>
    </lineage>
</organism>
<keyword evidence="2" id="KW-0238">DNA-binding</keyword>
<comment type="caution">
    <text evidence="6">The sequence shown here is derived from an EMBL/GenBank/DDBJ whole genome shotgun (WGS) entry which is preliminary data.</text>
</comment>
<dbReference type="Pfam" id="PF02909">
    <property type="entry name" value="TetR_C_1"/>
    <property type="match status" value="1"/>
</dbReference>
<dbReference type="Gene3D" id="1.10.10.60">
    <property type="entry name" value="Homeodomain-like"/>
    <property type="match status" value="1"/>
</dbReference>
<feature type="region of interest" description="Disordered" evidence="4">
    <location>
        <begin position="1"/>
        <end position="27"/>
    </location>
</feature>
<evidence type="ECO:0000256" key="4">
    <source>
        <dbReference type="SAM" id="MobiDB-lite"/>
    </source>
</evidence>
<protein>
    <recommendedName>
        <fullName evidence="5">Tetracycline repressor TetR C-terminal domain-containing protein</fullName>
    </recommendedName>
</protein>
<dbReference type="Gene3D" id="1.10.357.10">
    <property type="entry name" value="Tetracycline Repressor, domain 2"/>
    <property type="match status" value="1"/>
</dbReference>
<dbReference type="InterPro" id="IPR036271">
    <property type="entry name" value="Tet_transcr_reg_TetR-rel_C_sf"/>
</dbReference>
<dbReference type="RefSeq" id="WP_101628396.1">
    <property type="nucleotide sequence ID" value="NZ_PKKJ01000008.1"/>
</dbReference>
<dbReference type="GO" id="GO:0003700">
    <property type="term" value="F:DNA-binding transcription factor activity"/>
    <property type="evidence" value="ECO:0007669"/>
    <property type="project" value="TreeGrafter"/>
</dbReference>
<sequence>MSDLQTDQNPPFFNEDEPKRPKGRPPRIDREKILEAARTIDPDKVTMQAVADILEVNPTALNYHVGGREGFMRLVAMDRVRHGVHRFALDPESEAAGDWERQLRHFATTMRASISKLGALAPYLEFDASSALAYMRPLEQILSSMVNAGFSLPEAVRGLLLVVHMSAHAGKHVARVKRAEEAPCAHSKERGSFLAFVDEAPEGTIPLIRSLVHGEVEGFAPGSMSDIDTQFAYEMNVVIDGLRAQIA</sequence>
<feature type="domain" description="Tetracycline repressor TetR C-terminal" evidence="5">
    <location>
        <begin position="94"/>
        <end position="245"/>
    </location>
</feature>
<dbReference type="PANTHER" id="PTHR30055">
    <property type="entry name" value="HTH-TYPE TRANSCRIPTIONAL REGULATOR RUTR"/>
    <property type="match status" value="1"/>
</dbReference>
<dbReference type="SUPFAM" id="SSF46689">
    <property type="entry name" value="Homeodomain-like"/>
    <property type="match status" value="1"/>
</dbReference>
<dbReference type="Proteomes" id="UP000234545">
    <property type="component" value="Unassembled WGS sequence"/>
</dbReference>
<evidence type="ECO:0000256" key="1">
    <source>
        <dbReference type="ARBA" id="ARBA00023015"/>
    </source>
</evidence>
<proteinExistence type="predicted"/>
<gene>
    <name evidence="6" type="ORF">CYJ25_06665</name>
</gene>
<dbReference type="InterPro" id="IPR050109">
    <property type="entry name" value="HTH-type_TetR-like_transc_reg"/>
</dbReference>
<feature type="compositionally biased region" description="Basic and acidic residues" evidence="4">
    <location>
        <begin position="16"/>
        <end position="27"/>
    </location>
</feature>
<dbReference type="AlphaFoldDB" id="A0A2I1I4G6"/>
<dbReference type="GO" id="GO:0000976">
    <property type="term" value="F:transcription cis-regulatory region binding"/>
    <property type="evidence" value="ECO:0007669"/>
    <property type="project" value="TreeGrafter"/>
</dbReference>
<dbReference type="SUPFAM" id="SSF48498">
    <property type="entry name" value="Tetracyclin repressor-like, C-terminal domain"/>
    <property type="match status" value="1"/>
</dbReference>
<dbReference type="EMBL" id="PKKJ01000008">
    <property type="protein sequence ID" value="PKY66010.1"/>
    <property type="molecule type" value="Genomic_DNA"/>
</dbReference>
<accession>A0A2I1I4G6</accession>
<feature type="compositionally biased region" description="Polar residues" evidence="4">
    <location>
        <begin position="1"/>
        <end position="11"/>
    </location>
</feature>
<dbReference type="InterPro" id="IPR004111">
    <property type="entry name" value="Repressor_TetR_C"/>
</dbReference>
<evidence type="ECO:0000313" key="6">
    <source>
        <dbReference type="EMBL" id="PKY66010.1"/>
    </source>
</evidence>
<reference evidence="6 7" key="1">
    <citation type="submission" date="2017-12" db="EMBL/GenBank/DDBJ databases">
        <title>Phylogenetic diversity of female urinary microbiome.</title>
        <authorList>
            <person name="Thomas-White K."/>
            <person name="Wolfe A.J."/>
        </authorList>
    </citation>
    <scope>NUCLEOTIDE SEQUENCE [LARGE SCALE GENOMIC DNA]</scope>
    <source>
        <strain evidence="6 7">UMB0250</strain>
    </source>
</reference>
<dbReference type="InterPro" id="IPR009057">
    <property type="entry name" value="Homeodomain-like_sf"/>
</dbReference>